<evidence type="ECO:0000313" key="4">
    <source>
        <dbReference type="EMBL" id="VFI31502.1"/>
    </source>
</evidence>
<protein>
    <submittedName>
        <fullName evidence="2">Uncharacterized protein</fullName>
    </submittedName>
</protein>
<dbReference type="EMBL" id="CKTV01000001">
    <property type="protein sequence ID" value="CJA27039.1"/>
    <property type="molecule type" value="Genomic_DNA"/>
</dbReference>
<organism evidence="2 6">
    <name type="scientific">Streptococcus pneumoniae</name>
    <dbReference type="NCBI Taxonomy" id="1313"/>
    <lineage>
        <taxon>Bacteria</taxon>
        <taxon>Bacillati</taxon>
        <taxon>Bacillota</taxon>
        <taxon>Bacilli</taxon>
        <taxon>Lactobacillales</taxon>
        <taxon>Streptococcaceae</taxon>
        <taxon>Streptococcus</taxon>
    </lineage>
</organism>
<evidence type="ECO:0000313" key="5">
    <source>
        <dbReference type="Proteomes" id="UP000042967"/>
    </source>
</evidence>
<dbReference type="Proteomes" id="UP000290138">
    <property type="component" value="Chromosome"/>
</dbReference>
<feature type="transmembrane region" description="Helical" evidence="1">
    <location>
        <begin position="136"/>
        <end position="155"/>
    </location>
</feature>
<evidence type="ECO:0000256" key="1">
    <source>
        <dbReference type="SAM" id="Phobius"/>
    </source>
</evidence>
<keyword evidence="1" id="KW-0812">Transmembrane</keyword>
<proteinExistence type="predicted"/>
<dbReference type="AlphaFoldDB" id="A0A0B7LXW6"/>
<keyword evidence="1" id="KW-0472">Membrane</keyword>
<gene>
    <name evidence="3" type="ORF">ERS020924_00117</name>
    <name evidence="2" type="ORF">ERS021383_00089</name>
    <name evidence="4" type="ORF">SAMEA3431391_00234</name>
</gene>
<dbReference type="Proteomes" id="UP000042967">
    <property type="component" value="Unassembled WGS sequence"/>
</dbReference>
<feature type="transmembrane region" description="Helical" evidence="1">
    <location>
        <begin position="50"/>
        <end position="69"/>
    </location>
</feature>
<dbReference type="Proteomes" id="UP000043005">
    <property type="component" value="Unassembled WGS sequence"/>
</dbReference>
<feature type="transmembrane region" description="Helical" evidence="1">
    <location>
        <begin position="12"/>
        <end position="38"/>
    </location>
</feature>
<dbReference type="EMBL" id="LR216058">
    <property type="protein sequence ID" value="VFI31502.1"/>
    <property type="molecule type" value="Genomic_DNA"/>
</dbReference>
<evidence type="ECO:0000313" key="3">
    <source>
        <dbReference type="EMBL" id="CNZ85791.1"/>
    </source>
</evidence>
<keyword evidence="1" id="KW-1133">Transmembrane helix</keyword>
<dbReference type="RefSeq" id="WP_001081167.1">
    <property type="nucleotide sequence ID" value="NZ_AP018391.1"/>
</dbReference>
<reference evidence="5 6" key="1">
    <citation type="submission" date="2015-03" db="EMBL/GenBank/DDBJ databases">
        <authorList>
            <consortium name="Pathogen Informatics"/>
            <person name="Murphy D."/>
        </authorList>
    </citation>
    <scope>NUCLEOTIDE SEQUENCE [LARGE SCALE GENOMIC DNA]</scope>
    <source>
        <strain evidence="3 5">SMRU1414</strain>
        <strain evidence="2 6">SMRU1873</strain>
    </source>
</reference>
<sequence>MNRLVNDSRKCEILLFKISIIVVSVIVLVMSIVGAYYFKNCLWDKESLNLTLTLDTLFAVFITFFSFSNDKSSNIFGISPNEIIRTQSEVYQFLFTKSFATLLIVTNLLSIIHYFGAKNLIVSFNETYPRIQSSVGIMWLPLFGILIIYFIWLLIEGLKYIRKINYIIQNREIIYFYSQVKVVDKLTDSESKKYGEYIDLYESCRQNNLSVLLNFLQNSDDKRGVIASNSVRIMFESLDKADQIAALNICRNYVARENVLNKEDAEKLLNEIDKKLEISR</sequence>
<reference evidence="4 7" key="2">
    <citation type="submission" date="2019-02" db="EMBL/GenBank/DDBJ databases">
        <authorList>
            <consortium name="Pathogen Informatics"/>
        </authorList>
    </citation>
    <scope>NUCLEOTIDE SEQUENCE [LARGE SCALE GENOMIC DNA]</scope>
    <source>
        <strain evidence="4">GPS_HK_21-sc-2296565</strain>
    </source>
</reference>
<feature type="transmembrane region" description="Helical" evidence="1">
    <location>
        <begin position="90"/>
        <end position="116"/>
    </location>
</feature>
<evidence type="ECO:0000313" key="2">
    <source>
        <dbReference type="EMBL" id="CJA27039.1"/>
    </source>
</evidence>
<dbReference type="EMBL" id="CQVU01000001">
    <property type="protein sequence ID" value="CNZ85791.1"/>
    <property type="molecule type" value="Genomic_DNA"/>
</dbReference>
<evidence type="ECO:0000313" key="6">
    <source>
        <dbReference type="Proteomes" id="UP000043005"/>
    </source>
</evidence>
<name>A0A0B7LXW6_STREE</name>
<evidence type="ECO:0000313" key="7">
    <source>
        <dbReference type="Proteomes" id="UP000290138"/>
    </source>
</evidence>
<accession>A0A0B7LXW6</accession>